<dbReference type="Pfam" id="PF00196">
    <property type="entry name" value="GerE"/>
    <property type="match status" value="1"/>
</dbReference>
<dbReference type="AlphaFoldDB" id="A0AB39KZL4"/>
<sequence length="92" mass="10451">MPRRAPACSDNPVQICLSRRQRECLVWAERGKSSRDIATILGLSSRTVEEHFAEACRKLGVRTRMQAVLEAGRRGLLTEPEGEIVSREERSW</sequence>
<dbReference type="SMART" id="SM00421">
    <property type="entry name" value="HTH_LUXR"/>
    <property type="match status" value="1"/>
</dbReference>
<dbReference type="GO" id="GO:0006355">
    <property type="term" value="P:regulation of DNA-templated transcription"/>
    <property type="evidence" value="ECO:0007669"/>
    <property type="project" value="InterPro"/>
</dbReference>
<dbReference type="RefSeq" id="WP_369062561.1">
    <property type="nucleotide sequence ID" value="NZ_CP158375.1"/>
</dbReference>
<keyword evidence="1" id="KW-0805">Transcription regulation</keyword>
<reference evidence="5" key="1">
    <citation type="submission" date="2024-06" db="EMBL/GenBank/DDBJ databases">
        <title>Caulobacter inopinatus, sp. nov.</title>
        <authorList>
            <person name="Donachie S.P."/>
        </authorList>
    </citation>
    <scope>NUCLEOTIDE SEQUENCE</scope>
    <source>
        <strain evidence="5">73W</strain>
    </source>
</reference>
<dbReference type="InterPro" id="IPR000792">
    <property type="entry name" value="Tscrpt_reg_LuxR_C"/>
</dbReference>
<accession>A0AB39KZL4</accession>
<dbReference type="Gene3D" id="1.10.10.10">
    <property type="entry name" value="Winged helix-like DNA-binding domain superfamily/Winged helix DNA-binding domain"/>
    <property type="match status" value="1"/>
</dbReference>
<organism evidence="5">
    <name type="scientific">Caulobacter sp. 73W</name>
    <dbReference type="NCBI Taxonomy" id="3161137"/>
    <lineage>
        <taxon>Bacteria</taxon>
        <taxon>Pseudomonadati</taxon>
        <taxon>Pseudomonadota</taxon>
        <taxon>Alphaproteobacteria</taxon>
        <taxon>Caulobacterales</taxon>
        <taxon>Caulobacteraceae</taxon>
        <taxon>Caulobacter</taxon>
    </lineage>
</organism>
<dbReference type="CDD" id="cd06170">
    <property type="entry name" value="LuxR_C_like"/>
    <property type="match status" value="1"/>
</dbReference>
<proteinExistence type="predicted"/>
<keyword evidence="2" id="KW-0238">DNA-binding</keyword>
<dbReference type="EMBL" id="CP158375">
    <property type="protein sequence ID" value="XDO98689.1"/>
    <property type="molecule type" value="Genomic_DNA"/>
</dbReference>
<evidence type="ECO:0000256" key="1">
    <source>
        <dbReference type="ARBA" id="ARBA00023015"/>
    </source>
</evidence>
<evidence type="ECO:0000259" key="4">
    <source>
        <dbReference type="PROSITE" id="PS50043"/>
    </source>
</evidence>
<name>A0AB39KZL4_9CAUL</name>
<dbReference type="PANTHER" id="PTHR44688:SF16">
    <property type="entry name" value="DNA-BINDING TRANSCRIPTIONAL ACTIVATOR DEVR_DOSR"/>
    <property type="match status" value="1"/>
</dbReference>
<protein>
    <submittedName>
        <fullName evidence="5">Helix-turn-helix transcriptional regulator</fullName>
    </submittedName>
</protein>
<dbReference type="InterPro" id="IPR016032">
    <property type="entry name" value="Sig_transdc_resp-reg_C-effctor"/>
</dbReference>
<gene>
    <name evidence="5" type="ORF">ABOZ73_15745</name>
</gene>
<feature type="domain" description="HTH luxR-type" evidence="4">
    <location>
        <begin position="10"/>
        <end position="75"/>
    </location>
</feature>
<evidence type="ECO:0000313" key="5">
    <source>
        <dbReference type="EMBL" id="XDO98689.1"/>
    </source>
</evidence>
<dbReference type="InterPro" id="IPR036388">
    <property type="entry name" value="WH-like_DNA-bd_sf"/>
</dbReference>
<dbReference type="PROSITE" id="PS50043">
    <property type="entry name" value="HTH_LUXR_2"/>
    <property type="match status" value="1"/>
</dbReference>
<evidence type="ECO:0000256" key="2">
    <source>
        <dbReference type="ARBA" id="ARBA00023125"/>
    </source>
</evidence>
<evidence type="ECO:0000256" key="3">
    <source>
        <dbReference type="ARBA" id="ARBA00023163"/>
    </source>
</evidence>
<dbReference type="GO" id="GO:0003677">
    <property type="term" value="F:DNA binding"/>
    <property type="evidence" value="ECO:0007669"/>
    <property type="project" value="UniProtKB-KW"/>
</dbReference>
<dbReference type="PRINTS" id="PR00038">
    <property type="entry name" value="HTHLUXR"/>
</dbReference>
<dbReference type="PANTHER" id="PTHR44688">
    <property type="entry name" value="DNA-BINDING TRANSCRIPTIONAL ACTIVATOR DEVR_DOSR"/>
    <property type="match status" value="1"/>
</dbReference>
<keyword evidence="3" id="KW-0804">Transcription</keyword>
<dbReference type="SUPFAM" id="SSF46894">
    <property type="entry name" value="C-terminal effector domain of the bipartite response regulators"/>
    <property type="match status" value="1"/>
</dbReference>